<reference evidence="1 2" key="1">
    <citation type="submission" date="2020-08" db="EMBL/GenBank/DDBJ databases">
        <title>Plant Genome Project.</title>
        <authorList>
            <person name="Zhang R.-G."/>
        </authorList>
    </citation>
    <scope>NUCLEOTIDE SEQUENCE [LARGE SCALE GENOMIC DNA]</scope>
    <source>
        <tissue evidence="1">Rhizome</tissue>
    </source>
</reference>
<name>A0A8J5KNR6_ZINOF</name>
<evidence type="ECO:0000313" key="2">
    <source>
        <dbReference type="Proteomes" id="UP000734854"/>
    </source>
</evidence>
<gene>
    <name evidence="1" type="ORF">ZIOFF_055668</name>
</gene>
<sequence>MDDDFDMHMPSGEDSVDEGMMDLLDAVPTIKRTEAASIPLSRSSPAERSISSSTARTASVGLGFLAAETKPCRWTPSRGGWSVYEDLALVPRRGVCSGRNSRLFCFEEEGGARCSWTRCPFLRLIRILHLELVPVSVYFISR</sequence>
<comment type="caution">
    <text evidence="1">The sequence shown here is derived from an EMBL/GenBank/DDBJ whole genome shotgun (WGS) entry which is preliminary data.</text>
</comment>
<dbReference type="AlphaFoldDB" id="A0A8J5KNR6"/>
<accession>A0A8J5KNR6</accession>
<dbReference type="EMBL" id="JACMSC010000015">
    <property type="protein sequence ID" value="KAG6487086.1"/>
    <property type="molecule type" value="Genomic_DNA"/>
</dbReference>
<evidence type="ECO:0000313" key="1">
    <source>
        <dbReference type="EMBL" id="KAG6487086.1"/>
    </source>
</evidence>
<proteinExistence type="predicted"/>
<organism evidence="1 2">
    <name type="scientific">Zingiber officinale</name>
    <name type="common">Ginger</name>
    <name type="synonym">Amomum zingiber</name>
    <dbReference type="NCBI Taxonomy" id="94328"/>
    <lineage>
        <taxon>Eukaryota</taxon>
        <taxon>Viridiplantae</taxon>
        <taxon>Streptophyta</taxon>
        <taxon>Embryophyta</taxon>
        <taxon>Tracheophyta</taxon>
        <taxon>Spermatophyta</taxon>
        <taxon>Magnoliopsida</taxon>
        <taxon>Liliopsida</taxon>
        <taxon>Zingiberales</taxon>
        <taxon>Zingiberaceae</taxon>
        <taxon>Zingiber</taxon>
    </lineage>
</organism>
<keyword evidence="2" id="KW-1185">Reference proteome</keyword>
<dbReference type="Proteomes" id="UP000734854">
    <property type="component" value="Unassembled WGS sequence"/>
</dbReference>
<protein>
    <submittedName>
        <fullName evidence="1">Uncharacterized protein</fullName>
    </submittedName>
</protein>